<dbReference type="EMBL" id="REFJ01000002">
    <property type="protein sequence ID" value="RMA81425.1"/>
    <property type="molecule type" value="Genomic_DNA"/>
</dbReference>
<comment type="caution">
    <text evidence="2">The sequence shown here is derived from an EMBL/GenBank/DDBJ whole genome shotgun (WGS) entry which is preliminary data.</text>
</comment>
<dbReference type="AlphaFoldDB" id="A0A3M0AFZ9"/>
<feature type="domain" description="YchJ-like middle NTF2-like" evidence="1">
    <location>
        <begin position="27"/>
        <end position="109"/>
    </location>
</feature>
<dbReference type="Gene3D" id="3.10.450.50">
    <property type="match status" value="1"/>
</dbReference>
<dbReference type="InterPro" id="IPR032710">
    <property type="entry name" value="NTF2-like_dom_sf"/>
</dbReference>
<sequence length="139" mass="15801">MICPCDTGRRYEKCCKLLHEGMFATNPLALMRSRYSAFALGLVSYLNATQTLDVIDELDDSRWTRLLIHDAGADWVRFSARWEANGHVGTLSEHSHFEQREGQWLYTQGESLDMGALTLPSRNANCWCASGKKFKRCHG</sequence>
<name>A0A3M0AFZ9_9GAMM</name>
<dbReference type="InterPro" id="IPR048469">
    <property type="entry name" value="YchJ-like_M"/>
</dbReference>
<evidence type="ECO:0000259" key="1">
    <source>
        <dbReference type="Pfam" id="PF17775"/>
    </source>
</evidence>
<dbReference type="SUPFAM" id="SSF103642">
    <property type="entry name" value="Sec-C motif"/>
    <property type="match status" value="1"/>
</dbReference>
<gene>
    <name evidence="2" type="ORF">DFR27_1245</name>
</gene>
<dbReference type="SUPFAM" id="SSF54427">
    <property type="entry name" value="NTF2-like"/>
    <property type="match status" value="1"/>
</dbReference>
<protein>
    <submittedName>
        <fullName evidence="2">SEC-C motif-containing protein</fullName>
    </submittedName>
</protein>
<proteinExistence type="predicted"/>
<dbReference type="Proteomes" id="UP000267187">
    <property type="component" value="Unassembled WGS sequence"/>
</dbReference>
<evidence type="ECO:0000313" key="2">
    <source>
        <dbReference type="EMBL" id="RMA81425.1"/>
    </source>
</evidence>
<accession>A0A3M0AFZ9</accession>
<organism evidence="2 3">
    <name type="scientific">Umboniibacter marinipuniceus</name>
    <dbReference type="NCBI Taxonomy" id="569599"/>
    <lineage>
        <taxon>Bacteria</taxon>
        <taxon>Pseudomonadati</taxon>
        <taxon>Pseudomonadota</taxon>
        <taxon>Gammaproteobacteria</taxon>
        <taxon>Cellvibrionales</taxon>
        <taxon>Cellvibrionaceae</taxon>
        <taxon>Umboniibacter</taxon>
    </lineage>
</organism>
<dbReference type="InterPro" id="IPR004027">
    <property type="entry name" value="SEC_C_motif"/>
</dbReference>
<dbReference type="OrthoDB" id="21421at2"/>
<dbReference type="Pfam" id="PF17775">
    <property type="entry name" value="YchJ_M-like"/>
    <property type="match status" value="1"/>
</dbReference>
<keyword evidence="3" id="KW-1185">Reference proteome</keyword>
<dbReference type="Pfam" id="PF02810">
    <property type="entry name" value="SEC-C"/>
    <property type="match status" value="1"/>
</dbReference>
<evidence type="ECO:0000313" key="3">
    <source>
        <dbReference type="Proteomes" id="UP000267187"/>
    </source>
</evidence>
<dbReference type="RefSeq" id="WP_121876567.1">
    <property type="nucleotide sequence ID" value="NZ_REFJ01000002.1"/>
</dbReference>
<reference evidence="2 3" key="1">
    <citation type="submission" date="2018-10" db="EMBL/GenBank/DDBJ databases">
        <title>Genomic Encyclopedia of Type Strains, Phase IV (KMG-IV): sequencing the most valuable type-strain genomes for metagenomic binning, comparative biology and taxonomic classification.</title>
        <authorList>
            <person name="Goeker M."/>
        </authorList>
    </citation>
    <scope>NUCLEOTIDE SEQUENCE [LARGE SCALE GENOMIC DNA]</scope>
    <source>
        <strain evidence="2 3">DSM 25080</strain>
    </source>
</reference>